<dbReference type="Proteomes" id="UP001162031">
    <property type="component" value="Unassembled WGS sequence"/>
</dbReference>
<dbReference type="AlphaFoldDB" id="A0AAV0SWP1"/>
<keyword evidence="4" id="KW-1185">Reference proteome</keyword>
<feature type="region of interest" description="Disordered" evidence="1">
    <location>
        <begin position="178"/>
        <end position="280"/>
    </location>
</feature>
<evidence type="ECO:0000259" key="2">
    <source>
        <dbReference type="PROSITE" id="PS50106"/>
    </source>
</evidence>
<feature type="compositionally biased region" description="Polar residues" evidence="1">
    <location>
        <begin position="178"/>
        <end position="189"/>
    </location>
</feature>
<evidence type="ECO:0000313" key="4">
    <source>
        <dbReference type="Proteomes" id="UP001162031"/>
    </source>
</evidence>
<dbReference type="Gene3D" id="2.30.42.10">
    <property type="match status" value="1"/>
</dbReference>
<dbReference type="SUPFAM" id="SSF50156">
    <property type="entry name" value="PDZ domain-like"/>
    <property type="match status" value="1"/>
</dbReference>
<gene>
    <name evidence="3" type="ORF">HBR001_LOCUS350</name>
</gene>
<dbReference type="SMART" id="SM00228">
    <property type="entry name" value="PDZ"/>
    <property type="match status" value="1"/>
</dbReference>
<comment type="caution">
    <text evidence="3">The sequence shown here is derived from an EMBL/GenBank/DDBJ whole genome shotgun (WGS) entry which is preliminary data.</text>
</comment>
<feature type="compositionally biased region" description="Low complexity" evidence="1">
    <location>
        <begin position="239"/>
        <end position="248"/>
    </location>
</feature>
<evidence type="ECO:0000313" key="3">
    <source>
        <dbReference type="EMBL" id="CAI5709820.1"/>
    </source>
</evidence>
<evidence type="ECO:0000256" key="1">
    <source>
        <dbReference type="SAM" id="MobiDB-lite"/>
    </source>
</evidence>
<proteinExistence type="predicted"/>
<dbReference type="PROSITE" id="PS50106">
    <property type="entry name" value="PDZ"/>
    <property type="match status" value="1"/>
</dbReference>
<dbReference type="InterPro" id="IPR036034">
    <property type="entry name" value="PDZ_sf"/>
</dbReference>
<feature type="domain" description="PDZ" evidence="2">
    <location>
        <begin position="313"/>
        <end position="384"/>
    </location>
</feature>
<dbReference type="InterPro" id="IPR001478">
    <property type="entry name" value="PDZ"/>
</dbReference>
<accession>A0AAV0SWP1</accession>
<reference evidence="3" key="1">
    <citation type="submission" date="2022-12" db="EMBL/GenBank/DDBJ databases">
        <authorList>
            <person name="Webb A."/>
        </authorList>
    </citation>
    <scope>NUCLEOTIDE SEQUENCE</scope>
    <source>
        <strain evidence="3">Hp1</strain>
    </source>
</reference>
<protein>
    <recommendedName>
        <fullName evidence="2">PDZ domain-containing protein</fullName>
    </recommendedName>
</protein>
<name>A0AAV0SWP1_HYABA</name>
<sequence length="398" mass="43856">MGESLTVRLFVCTQTYDIPCDPRQTAKWLLLQAKTIQRSRQKKMALIEDQEELQVLYNRTSRQEVHLDASIGSAISPMDVVEARAVREPTDAAPSRAMFPWLRSKPLGPLERSSDDVVDATNGLFFQQLYAFALVGQRAPVSAEQYKQKHDQDAFLSLVHTYVTGTYDQESAWRQTQRMNSAATGQRRYSAQGHGVGGRSTSASATCATAQREIQNPPHGGRRMTVPSSPVYPPEHDPSGFSDSGSDSSVEDLSAYPTRSSLTNGYGGPQRMAAPAGGTPAQATTLFPARTGPQDAFEGMENVFDIVFKQQAIGMKLGADESKQYAIVKECFEGSEAKRYPEIQNGVVILAVNGQEVGGLGLSRVLYRLREAPRPVVVRFGRMSTHQLRERRKGRGPW</sequence>
<feature type="compositionally biased region" description="Low complexity" evidence="1">
    <location>
        <begin position="200"/>
        <end position="210"/>
    </location>
</feature>
<dbReference type="EMBL" id="CANTFL010000037">
    <property type="protein sequence ID" value="CAI5709820.1"/>
    <property type="molecule type" value="Genomic_DNA"/>
</dbReference>
<organism evidence="3 4">
    <name type="scientific">Hyaloperonospora brassicae</name>
    <name type="common">Brassica downy mildew</name>
    <name type="synonym">Peronospora brassicae</name>
    <dbReference type="NCBI Taxonomy" id="162125"/>
    <lineage>
        <taxon>Eukaryota</taxon>
        <taxon>Sar</taxon>
        <taxon>Stramenopiles</taxon>
        <taxon>Oomycota</taxon>
        <taxon>Peronosporomycetes</taxon>
        <taxon>Peronosporales</taxon>
        <taxon>Peronosporaceae</taxon>
        <taxon>Hyaloperonospora</taxon>
    </lineage>
</organism>